<evidence type="ECO:0000313" key="3">
    <source>
        <dbReference type="WBParaSite" id="L893_g8917.t1"/>
    </source>
</evidence>
<evidence type="ECO:0000313" key="2">
    <source>
        <dbReference type="Proteomes" id="UP000095287"/>
    </source>
</evidence>
<dbReference type="AlphaFoldDB" id="A0A1I8ATJ2"/>
<organism evidence="2 3">
    <name type="scientific">Steinernema glaseri</name>
    <dbReference type="NCBI Taxonomy" id="37863"/>
    <lineage>
        <taxon>Eukaryota</taxon>
        <taxon>Metazoa</taxon>
        <taxon>Ecdysozoa</taxon>
        <taxon>Nematoda</taxon>
        <taxon>Chromadorea</taxon>
        <taxon>Rhabditida</taxon>
        <taxon>Tylenchina</taxon>
        <taxon>Panagrolaimomorpha</taxon>
        <taxon>Strongyloidoidea</taxon>
        <taxon>Steinernematidae</taxon>
        <taxon>Steinernema</taxon>
    </lineage>
</organism>
<protein>
    <submittedName>
        <fullName evidence="3">Transposase</fullName>
    </submittedName>
</protein>
<feature type="region of interest" description="Disordered" evidence="1">
    <location>
        <begin position="1"/>
        <end position="21"/>
    </location>
</feature>
<evidence type="ECO:0000256" key="1">
    <source>
        <dbReference type="SAM" id="MobiDB-lite"/>
    </source>
</evidence>
<sequence>MRGLRVNKASPHRGDITGKQKLVHGGDVCPRLGLKSRALTSRAQKWVFRQIRRGHGTWFVDPLKELDLPIETVPEDYM</sequence>
<dbReference type="WBParaSite" id="L893_g8917.t1">
    <property type="protein sequence ID" value="L893_g8917.t1"/>
    <property type="gene ID" value="L893_g8917"/>
</dbReference>
<dbReference type="Proteomes" id="UP000095287">
    <property type="component" value="Unplaced"/>
</dbReference>
<proteinExistence type="predicted"/>
<accession>A0A1I8ATJ2</accession>
<name>A0A1I8ATJ2_9BILA</name>
<reference evidence="3" key="1">
    <citation type="submission" date="2016-11" db="UniProtKB">
        <authorList>
            <consortium name="WormBaseParasite"/>
        </authorList>
    </citation>
    <scope>IDENTIFICATION</scope>
</reference>
<keyword evidence="2" id="KW-1185">Reference proteome</keyword>